<sequence length="151" mass="14984">MIFMPLSLRLSPPAAPAVFRVVAVLALAAGLGVWGAVLLAPKPPALPAAVSAPAPRAADNMPVALWFGRDEVLRTQISVLGVIAAGTDGAAVFSVDGGPPVAWRVGDEVAPGIVLKDVGADAVTVEQGGRPSRLATPASPAPEGGIASAAK</sequence>
<evidence type="ECO:0000313" key="2">
    <source>
        <dbReference type="EMBL" id="EGP44221.1"/>
    </source>
</evidence>
<dbReference type="eggNOG" id="ENOG5032UKC">
    <property type="taxonomic scope" value="Bacteria"/>
</dbReference>
<dbReference type="EMBL" id="AFRQ01000092">
    <property type="protein sequence ID" value="EGP44221.1"/>
    <property type="molecule type" value="Genomic_DNA"/>
</dbReference>
<accession>F7T614</accession>
<feature type="region of interest" description="Disordered" evidence="1">
    <location>
        <begin position="127"/>
        <end position="151"/>
    </location>
</feature>
<dbReference type="HOGENOM" id="CLU_147154_0_0_4"/>
<protein>
    <submittedName>
        <fullName evidence="2">General secretion pathway protein C</fullName>
    </submittedName>
</protein>
<dbReference type="AlphaFoldDB" id="F7T614"/>
<organism evidence="2 3">
    <name type="scientific">Achromobacter insuavis AXX-A</name>
    <dbReference type="NCBI Taxonomy" id="1003200"/>
    <lineage>
        <taxon>Bacteria</taxon>
        <taxon>Pseudomonadati</taxon>
        <taxon>Pseudomonadota</taxon>
        <taxon>Betaproteobacteria</taxon>
        <taxon>Burkholderiales</taxon>
        <taxon>Alcaligenaceae</taxon>
        <taxon>Achromobacter</taxon>
    </lineage>
</organism>
<name>F7T614_9BURK</name>
<evidence type="ECO:0000256" key="1">
    <source>
        <dbReference type="SAM" id="MobiDB-lite"/>
    </source>
</evidence>
<gene>
    <name evidence="2" type="ORF">AXXA_21980</name>
</gene>
<evidence type="ECO:0000313" key="3">
    <source>
        <dbReference type="Proteomes" id="UP000004853"/>
    </source>
</evidence>
<proteinExistence type="predicted"/>
<dbReference type="Proteomes" id="UP000004853">
    <property type="component" value="Unassembled WGS sequence"/>
</dbReference>
<dbReference type="Gene3D" id="2.30.30.830">
    <property type="match status" value="1"/>
</dbReference>
<reference evidence="2 3" key="1">
    <citation type="submission" date="2011-06" db="EMBL/GenBank/DDBJ databases">
        <authorList>
            <person name="Bador J."/>
            <person name="Amoureux L."/>
            <person name="Neuwirth C."/>
        </authorList>
    </citation>
    <scope>NUCLEOTIDE SEQUENCE [LARGE SCALE GENOMIC DNA]</scope>
    <source>
        <strain evidence="2 3">AXX-A</strain>
    </source>
</reference>
<dbReference type="PATRIC" id="fig|1003200.3.peg.4361"/>
<comment type="caution">
    <text evidence="2">The sequence shown here is derived from an EMBL/GenBank/DDBJ whole genome shotgun (WGS) entry which is preliminary data.</text>
</comment>